<dbReference type="NCBIfam" id="NF041940">
    <property type="entry name" value="choice_anch_X"/>
    <property type="match status" value="1"/>
</dbReference>
<evidence type="ECO:0000256" key="5">
    <source>
        <dbReference type="ARBA" id="ARBA00022729"/>
    </source>
</evidence>
<organism evidence="13 14">
    <name type="scientific">Ornithorhynchus anatinus</name>
    <name type="common">Duckbill platypus</name>
    <dbReference type="NCBI Taxonomy" id="9258"/>
    <lineage>
        <taxon>Eukaryota</taxon>
        <taxon>Metazoa</taxon>
        <taxon>Chordata</taxon>
        <taxon>Craniata</taxon>
        <taxon>Vertebrata</taxon>
        <taxon>Euteleostomi</taxon>
        <taxon>Mammalia</taxon>
        <taxon>Monotremata</taxon>
        <taxon>Ornithorhynchidae</taxon>
        <taxon>Ornithorhynchus</taxon>
    </lineage>
</organism>
<dbReference type="GO" id="GO:0005229">
    <property type="term" value="F:intracellularly calcium-gated chloride channel activity"/>
    <property type="evidence" value="ECO:0000318"/>
    <property type="project" value="GO_Central"/>
</dbReference>
<dbReference type="InterPro" id="IPR013642">
    <property type="entry name" value="CLCA_N"/>
</dbReference>
<dbReference type="NCBIfam" id="TIGR00868">
    <property type="entry name" value="hCaCC"/>
    <property type="match status" value="1"/>
</dbReference>
<evidence type="ECO:0000256" key="3">
    <source>
        <dbReference type="ARBA" id="ARBA00022670"/>
    </source>
</evidence>
<evidence type="ECO:0000256" key="1">
    <source>
        <dbReference type="ARBA" id="ARBA00006398"/>
    </source>
</evidence>
<dbReference type="GO" id="GO:0046872">
    <property type="term" value="F:metal ion binding"/>
    <property type="evidence" value="ECO:0007669"/>
    <property type="project" value="UniProtKB-KW"/>
</dbReference>
<dbReference type="Proteomes" id="UP000002279">
    <property type="component" value="Chromosome 4"/>
</dbReference>
<keyword evidence="11" id="KW-1133">Transmembrane helix</keyword>
<evidence type="ECO:0000256" key="11">
    <source>
        <dbReference type="SAM" id="Phobius"/>
    </source>
</evidence>
<reference evidence="13" key="2">
    <citation type="submission" date="2025-08" db="UniProtKB">
        <authorList>
            <consortium name="Ensembl"/>
        </authorList>
    </citation>
    <scope>IDENTIFICATION</scope>
    <source>
        <strain evidence="13">Glennie</strain>
    </source>
</reference>
<dbReference type="FunCoup" id="F7DXL2">
    <property type="interactions" value="63"/>
</dbReference>
<dbReference type="InterPro" id="IPR036465">
    <property type="entry name" value="vWFA_dom_sf"/>
</dbReference>
<keyword evidence="10" id="KW-0868">Chloride</keyword>
<dbReference type="GO" id="GO:0005829">
    <property type="term" value="C:cytosol"/>
    <property type="evidence" value="ECO:0007669"/>
    <property type="project" value="Ensembl"/>
</dbReference>
<dbReference type="GO" id="GO:0006508">
    <property type="term" value="P:proteolysis"/>
    <property type="evidence" value="ECO:0007669"/>
    <property type="project" value="UniProtKB-KW"/>
</dbReference>
<keyword evidence="4" id="KW-0479">Metal-binding</keyword>
<dbReference type="InterPro" id="IPR004727">
    <property type="entry name" value="CLCA_chordata"/>
</dbReference>
<keyword evidence="11" id="KW-0472">Membrane</keyword>
<dbReference type="GO" id="GO:0005654">
    <property type="term" value="C:nucleoplasm"/>
    <property type="evidence" value="ECO:0007669"/>
    <property type="project" value="Ensembl"/>
</dbReference>
<dbReference type="CDD" id="cd00198">
    <property type="entry name" value="vWFA"/>
    <property type="match status" value="1"/>
</dbReference>
<proteinExistence type="inferred from homology"/>
<evidence type="ECO:0000256" key="7">
    <source>
        <dbReference type="ARBA" id="ARBA00022833"/>
    </source>
</evidence>
<keyword evidence="5" id="KW-0732">Signal</keyword>
<accession>F7DXL2</accession>
<dbReference type="PANTHER" id="PTHR10579">
    <property type="entry name" value="CALCIUM-ACTIVATED CHLORIDE CHANNEL REGULATOR"/>
    <property type="match status" value="1"/>
</dbReference>
<dbReference type="SMART" id="SM00327">
    <property type="entry name" value="VWA"/>
    <property type="match status" value="1"/>
</dbReference>
<keyword evidence="3" id="KW-0645">Protease</keyword>
<gene>
    <name evidence="13" type="primary">CLCA2</name>
</gene>
<dbReference type="STRING" id="9258.ENSOANP00000021336"/>
<keyword evidence="8" id="KW-0482">Metalloprotease</keyword>
<evidence type="ECO:0000256" key="6">
    <source>
        <dbReference type="ARBA" id="ARBA00022801"/>
    </source>
</evidence>
<reference evidence="13 14" key="1">
    <citation type="journal article" date="2008" name="Nature">
        <title>Genome analysis of the platypus reveals unique signatures of evolution.</title>
        <authorList>
            <person name="Warren W.C."/>
            <person name="Hillier L.W."/>
            <person name="Marshall Graves J.A."/>
            <person name="Birney E."/>
            <person name="Ponting C.P."/>
            <person name="Grutzner F."/>
            <person name="Belov K."/>
            <person name="Miller W."/>
            <person name="Clarke L."/>
            <person name="Chinwalla A.T."/>
            <person name="Yang S.P."/>
            <person name="Heger A."/>
            <person name="Locke D.P."/>
            <person name="Miethke P."/>
            <person name="Waters P.D."/>
            <person name="Veyrunes F."/>
            <person name="Fulton L."/>
            <person name="Fulton B."/>
            <person name="Graves T."/>
            <person name="Wallis J."/>
            <person name="Puente X.S."/>
            <person name="Lopez-Otin C."/>
            <person name="Ordonez G.R."/>
            <person name="Eichler E.E."/>
            <person name="Chen L."/>
            <person name="Cheng Z."/>
            <person name="Deakin J.E."/>
            <person name="Alsop A."/>
            <person name="Thompson K."/>
            <person name="Kirby P."/>
            <person name="Papenfuss A.T."/>
            <person name="Wakefield M.J."/>
            <person name="Olender T."/>
            <person name="Lancet D."/>
            <person name="Huttley G.A."/>
            <person name="Smit A.F."/>
            <person name="Pask A."/>
            <person name="Temple-Smith P."/>
            <person name="Batzer M.A."/>
            <person name="Walker J.A."/>
            <person name="Konkel M.K."/>
            <person name="Harris R.S."/>
            <person name="Whittington C.M."/>
            <person name="Wong E.S."/>
            <person name="Gemmell N.J."/>
            <person name="Buschiazzo E."/>
            <person name="Vargas Jentzsch I.M."/>
            <person name="Merkel A."/>
            <person name="Schmitz J."/>
            <person name="Zemann A."/>
            <person name="Churakov G."/>
            <person name="Kriegs J.O."/>
            <person name="Brosius J."/>
            <person name="Murchison E.P."/>
            <person name="Sachidanandam R."/>
            <person name="Smith C."/>
            <person name="Hannon G.J."/>
            <person name="Tsend-Ayush E."/>
            <person name="McMillan D."/>
            <person name="Attenborough R."/>
            <person name="Rens W."/>
            <person name="Ferguson-Smith M."/>
            <person name="Lefevre C.M."/>
            <person name="Sharp J.A."/>
            <person name="Nicholas K.R."/>
            <person name="Ray D.A."/>
            <person name="Kube M."/>
            <person name="Reinhardt R."/>
            <person name="Pringle T.H."/>
            <person name="Taylor J."/>
            <person name="Jones R.C."/>
            <person name="Nixon B."/>
            <person name="Dacheux J.L."/>
            <person name="Niwa H."/>
            <person name="Sekita Y."/>
            <person name="Huang X."/>
            <person name="Stark A."/>
            <person name="Kheradpour P."/>
            <person name="Kellis M."/>
            <person name="Flicek P."/>
            <person name="Chen Y."/>
            <person name="Webber C."/>
            <person name="Hardison R."/>
            <person name="Nelson J."/>
            <person name="Hallsworth-Pepin K."/>
            <person name="Delehaunty K."/>
            <person name="Markovic C."/>
            <person name="Minx P."/>
            <person name="Feng Y."/>
            <person name="Kremitzki C."/>
            <person name="Mitreva M."/>
            <person name="Glasscock J."/>
            <person name="Wylie T."/>
            <person name="Wohldmann P."/>
            <person name="Thiru P."/>
            <person name="Nhan M.N."/>
            <person name="Pohl C.S."/>
            <person name="Smith S.M."/>
            <person name="Hou S."/>
            <person name="Nefedov M."/>
            <person name="de Jong P.J."/>
            <person name="Renfree M.B."/>
            <person name="Mardis E.R."/>
            <person name="Wilson R.K."/>
        </authorList>
    </citation>
    <scope>NUCLEOTIDE SEQUENCE [LARGE SCALE GENOMIC DNA]</scope>
    <source>
        <strain evidence="13 14">Glennie</strain>
    </source>
</reference>
<feature type="domain" description="VWFA" evidence="12">
    <location>
        <begin position="251"/>
        <end position="423"/>
    </location>
</feature>
<dbReference type="PANTHER" id="PTHR10579:SF66">
    <property type="entry name" value="CALCIUM-ACTIVATED CHLORIDE CHANNEL REGULATOR 2"/>
    <property type="match status" value="1"/>
</dbReference>
<dbReference type="eggNOG" id="ENOG502RIMV">
    <property type="taxonomic scope" value="Eukaryota"/>
</dbReference>
<dbReference type="AlphaFoldDB" id="F7DXL2"/>
<evidence type="ECO:0000313" key="13">
    <source>
        <dbReference type="Ensembl" id="ENSOANP00000021336.2"/>
    </source>
</evidence>
<dbReference type="InParanoid" id="F7DXL2"/>
<evidence type="ECO:0000256" key="10">
    <source>
        <dbReference type="ARBA" id="ARBA00023214"/>
    </source>
</evidence>
<sequence length="884" mass="96868">MMTEASFYLFNATKRRAYFRNINILMPSTWKANNYRKATRETYENANVVVANRYGKNADNPYTLQYGGCGEEGKYIHFTPNFLVNDNLTAVYGSRGRVFVHEWAHLRWGVFDEYNNEKPFYMAGENQVKVTRCSSNLSGIFVCEKTTCIQGDCVINELTGLFKEGCMFIHNDTQTARGSIMYMQSLSSVVEFCNENSHNKEAPNLQNKMCSLRSTWEVIRRSADFSVNQPMSGDQLPPPPSFSMLQMGARLVCLVLDVSERMSEADRLHRLRQAAELYLLQIAESLSYVGIVSFNSEGRVRAQLSQITHDGVRRQLASHLPTTVTADKVASVCAGLKTGFEVIKKLNGNTHGSVVILVTTGEDQGEVSCVPSLLDSGSTVHLITLGSSGSADLEETATLTGGLKFFASDRADSNSLMDAFCRISSGSGDVSKQSLQLESTGGIIKPYHQLGGTVTIDSDVGNNTVFVVTWQSGGPPEIEILDPNGEKYSRENFENSSASQLAYLRIPDAAAAGHWTYMLNNTNDFSQALKMTVMSRASDPIMSPATVKAQVNKDVTRFPHPVIVYADVRKGYYPILEANVTAIIEPESGDPVSLELFDDGAGADVAKNDGIYSRYFFSFAGTGRHSLKVHVREDILGRRNARPIAGSWAMYVPGYITNGNIQMNAPKISMSDHSVPVQKWGISRTASGGSFSVLEVPVGHSSDVFPPCKIIDLEADKEEESIILSWTAPGDDFDQGRAVSYEIRMSQSLQSIKDDFKSAVLVNASKMIPQPAGSKEIFVFAPERLTEDQQNQLDGDSEGARVIYMAVRASDEVSHLSDVSNIVQALVSFPAKTSPGVVRDSFALGGALAAIGLIAVVCLTIFASHYALNLKKQASLRENRTKLL</sequence>
<keyword evidence="7" id="KW-0862">Zinc</keyword>
<keyword evidence="9" id="KW-0325">Glycoprotein</keyword>
<dbReference type="GO" id="GO:0008237">
    <property type="term" value="F:metallopeptidase activity"/>
    <property type="evidence" value="ECO:0007669"/>
    <property type="project" value="UniProtKB-KW"/>
</dbReference>
<dbReference type="SUPFAM" id="SSF53300">
    <property type="entry name" value="vWA-like"/>
    <property type="match status" value="1"/>
</dbReference>
<protein>
    <submittedName>
        <fullName evidence="13">Chloride channel accessory 2</fullName>
    </submittedName>
</protein>
<dbReference type="Gene3D" id="3.40.50.410">
    <property type="entry name" value="von Willebrand factor, type A domain"/>
    <property type="match status" value="1"/>
</dbReference>
<evidence type="ECO:0000259" key="12">
    <source>
        <dbReference type="PROSITE" id="PS50234"/>
    </source>
</evidence>
<evidence type="ECO:0000256" key="8">
    <source>
        <dbReference type="ARBA" id="ARBA00023049"/>
    </source>
</evidence>
<feature type="transmembrane region" description="Helical" evidence="11">
    <location>
        <begin position="842"/>
        <end position="868"/>
    </location>
</feature>
<keyword evidence="14" id="KW-1185">Reference proteome</keyword>
<reference evidence="13" key="3">
    <citation type="submission" date="2025-09" db="UniProtKB">
        <authorList>
            <consortium name="Ensembl"/>
        </authorList>
    </citation>
    <scope>IDENTIFICATION</scope>
    <source>
        <strain evidence="13">Glennie</strain>
    </source>
</reference>
<dbReference type="Pfam" id="PF13519">
    <property type="entry name" value="VWA_2"/>
    <property type="match status" value="1"/>
</dbReference>
<dbReference type="Pfam" id="PF08434">
    <property type="entry name" value="CLCA"/>
    <property type="match status" value="1"/>
</dbReference>
<keyword evidence="2" id="KW-0813">Transport</keyword>
<evidence type="ECO:0000256" key="4">
    <source>
        <dbReference type="ARBA" id="ARBA00022723"/>
    </source>
</evidence>
<dbReference type="OMA" id="GPICNLK"/>
<dbReference type="InterPro" id="IPR002035">
    <property type="entry name" value="VWF_A"/>
</dbReference>
<dbReference type="GO" id="GO:0030054">
    <property type="term" value="C:cell junction"/>
    <property type="evidence" value="ECO:0007669"/>
    <property type="project" value="Ensembl"/>
</dbReference>
<keyword evidence="6" id="KW-0378">Hydrolase</keyword>
<dbReference type="GO" id="GO:0005886">
    <property type="term" value="C:plasma membrane"/>
    <property type="evidence" value="ECO:0000318"/>
    <property type="project" value="GO_Central"/>
</dbReference>
<dbReference type="MEROPS" id="M87.003"/>
<evidence type="ECO:0000256" key="2">
    <source>
        <dbReference type="ARBA" id="ARBA00022448"/>
    </source>
</evidence>
<evidence type="ECO:0000256" key="9">
    <source>
        <dbReference type="ARBA" id="ARBA00023180"/>
    </source>
</evidence>
<evidence type="ECO:0000313" key="14">
    <source>
        <dbReference type="Proteomes" id="UP000002279"/>
    </source>
</evidence>
<comment type="similarity">
    <text evidence="1">Belongs to the CLCR family.</text>
</comment>
<keyword evidence="11" id="KW-0812">Transmembrane</keyword>
<dbReference type="InterPro" id="IPR051266">
    <property type="entry name" value="CLCR"/>
</dbReference>
<name>F7DXL2_ORNAN</name>
<dbReference type="HOGENOM" id="CLU_005812_0_1_1"/>
<dbReference type="GeneTree" id="ENSGT00940000161548"/>
<dbReference type="PROSITE" id="PS50234">
    <property type="entry name" value="VWFA"/>
    <property type="match status" value="1"/>
</dbReference>
<dbReference type="Ensembl" id="ENSOANT00000021339.2">
    <property type="protein sequence ID" value="ENSOANP00000021336.2"/>
    <property type="gene ID" value="ENSOANG00000013527.2"/>
</dbReference>
<dbReference type="GO" id="GO:0031965">
    <property type="term" value="C:nuclear membrane"/>
    <property type="evidence" value="ECO:0007669"/>
    <property type="project" value="Ensembl"/>
</dbReference>